<evidence type="ECO:0000256" key="12">
    <source>
        <dbReference type="ARBA" id="ARBA00023049"/>
    </source>
</evidence>
<dbReference type="GO" id="GO:0046872">
    <property type="term" value="F:metal ion binding"/>
    <property type="evidence" value="ECO:0007669"/>
    <property type="project" value="UniProtKB-KW"/>
</dbReference>
<dbReference type="InterPro" id="IPR003960">
    <property type="entry name" value="ATPase_AAA_CS"/>
</dbReference>
<keyword evidence="20" id="KW-1185">Reference proteome</keyword>
<name>A0A0S4JGG9_BODSA</name>
<dbReference type="Gene3D" id="1.20.58.760">
    <property type="entry name" value="Peptidase M41"/>
    <property type="match status" value="1"/>
</dbReference>
<evidence type="ECO:0000256" key="15">
    <source>
        <dbReference type="SAM" id="Coils"/>
    </source>
</evidence>
<keyword evidence="15" id="KW-0175">Coiled coil</keyword>
<dbReference type="Gene3D" id="3.40.50.300">
    <property type="entry name" value="P-loop containing nucleotide triphosphate hydrolases"/>
    <property type="match status" value="1"/>
</dbReference>
<sequence length="675" mass="73576">MAAVDPLRREPTTHKSEQTGMIVSPANDEVTKKPFTYYKGFFDAEQRRPHRHAEETPGRVIFASIMGALPFAALIFFLSRRSAKKSVEAAKAAASGEKPKKGFFSEVMEQMQKQMNPMQTKDFQVTVKDTKFKDVIGVPEALEEVRQYVEFLKSPQRFVRLGGRLPKGCLLTGSPGTGKTLLAKAVAGEADVPFFTCSGADFIEVYAGSGPKRVRDLFDAAKKAAPSVIFVDEIDAVGSRSSGSSAGGIGGEENRTVNQLLAELDGLQREDSIVVFAATNFPDNIDKALLREGRFDRKVEIPMPDEAARVDLFTHYLRRVITGDPESTQQTSSPNDNSNTPGSPNSNNTDVTVSTTPQQQKQSYQEIPVIPGRNKELATRLAGLTPGISPATIATIVNEAALAAAVAGDAVVGDNRLLPAIDDVLVGKKHRNRMGGSASRRVALHESGHALVAWMLPQQSRVIKLSITPRGNAAGFTQQLGKEVREHQTDRSMFTDICVMLGGRIAESSQHTNLTTGAQDDYQRATKLALNQFLAFGMSRNVGLLAYDYQRLDQGRMYQLVSETTQRAAEKEAAKLVQIAFDFTTKLLKTHESKLKALENELAEKRELLEEDIIRVVGARPIKSGVDDQEVQDTISKALAEFTQAALDAGRNEETLQGSNVEGGVGITRTNQQLA</sequence>
<dbReference type="Pfam" id="PF00004">
    <property type="entry name" value="AAA"/>
    <property type="match status" value="1"/>
</dbReference>
<evidence type="ECO:0000256" key="17">
    <source>
        <dbReference type="SAM" id="Phobius"/>
    </source>
</evidence>
<comment type="cofactor">
    <cofactor evidence="1">
        <name>Zn(2+)</name>
        <dbReference type="ChEBI" id="CHEBI:29105"/>
    </cofactor>
</comment>
<evidence type="ECO:0000256" key="5">
    <source>
        <dbReference type="ARBA" id="ARBA00022723"/>
    </source>
</evidence>
<evidence type="ECO:0000256" key="10">
    <source>
        <dbReference type="ARBA" id="ARBA00022946"/>
    </source>
</evidence>
<dbReference type="PANTHER" id="PTHR43655">
    <property type="entry name" value="ATP-DEPENDENT PROTEASE"/>
    <property type="match status" value="1"/>
</dbReference>
<comment type="similarity">
    <text evidence="14">Belongs to the AAA ATPase family.</text>
</comment>
<dbReference type="FunFam" id="3.40.50.300:FF:000277">
    <property type="entry name" value="ATP-dependent zinc metalloprotease FtsH"/>
    <property type="match status" value="1"/>
</dbReference>
<protein>
    <submittedName>
        <fullName evidence="19">ATP-dependent zinc metallopeptidase, putative</fullName>
    </submittedName>
</protein>
<evidence type="ECO:0000256" key="3">
    <source>
        <dbReference type="ARBA" id="ARBA00022670"/>
    </source>
</evidence>
<keyword evidence="7" id="KW-0378">Hydrolase</keyword>
<dbReference type="GO" id="GO:0004176">
    <property type="term" value="F:ATP-dependent peptidase activity"/>
    <property type="evidence" value="ECO:0007669"/>
    <property type="project" value="InterPro"/>
</dbReference>
<evidence type="ECO:0000256" key="8">
    <source>
        <dbReference type="ARBA" id="ARBA00022833"/>
    </source>
</evidence>
<feature type="compositionally biased region" description="Low complexity" evidence="16">
    <location>
        <begin position="327"/>
        <end position="357"/>
    </location>
</feature>
<dbReference type="InterPro" id="IPR003959">
    <property type="entry name" value="ATPase_AAA_core"/>
</dbReference>
<evidence type="ECO:0000259" key="18">
    <source>
        <dbReference type="SMART" id="SM00382"/>
    </source>
</evidence>
<dbReference type="SUPFAM" id="SSF140990">
    <property type="entry name" value="FtsH protease domain-like"/>
    <property type="match status" value="1"/>
</dbReference>
<evidence type="ECO:0000256" key="16">
    <source>
        <dbReference type="SAM" id="MobiDB-lite"/>
    </source>
</evidence>
<keyword evidence="12" id="KW-0482">Metalloprotease</keyword>
<dbReference type="GO" id="GO:0016887">
    <property type="term" value="F:ATP hydrolysis activity"/>
    <property type="evidence" value="ECO:0007669"/>
    <property type="project" value="InterPro"/>
</dbReference>
<keyword evidence="3" id="KW-0645">Protease</keyword>
<keyword evidence="9 14" id="KW-0067">ATP-binding</keyword>
<feature type="coiled-coil region" evidence="15">
    <location>
        <begin position="581"/>
        <end position="615"/>
    </location>
</feature>
<keyword evidence="6 14" id="KW-0547">Nucleotide-binding</keyword>
<dbReference type="InterPro" id="IPR050928">
    <property type="entry name" value="ATP-dep_Zn_Metalloprotease"/>
</dbReference>
<dbReference type="InterPro" id="IPR003593">
    <property type="entry name" value="AAA+_ATPase"/>
</dbReference>
<gene>
    <name evidence="19" type="ORF">BSAL_10415</name>
</gene>
<keyword evidence="5" id="KW-0479">Metal-binding</keyword>
<dbReference type="SMART" id="SM00382">
    <property type="entry name" value="AAA"/>
    <property type="match status" value="1"/>
</dbReference>
<dbReference type="SUPFAM" id="SSF52540">
    <property type="entry name" value="P-loop containing nucleoside triphosphate hydrolases"/>
    <property type="match status" value="1"/>
</dbReference>
<dbReference type="OMA" id="RMHQKHS"/>
<keyword evidence="10" id="KW-0809">Transit peptide</keyword>
<evidence type="ECO:0000256" key="1">
    <source>
        <dbReference type="ARBA" id="ARBA00001947"/>
    </source>
</evidence>
<organism evidence="19 20">
    <name type="scientific">Bodo saltans</name>
    <name type="common">Flagellated protozoan</name>
    <dbReference type="NCBI Taxonomy" id="75058"/>
    <lineage>
        <taxon>Eukaryota</taxon>
        <taxon>Discoba</taxon>
        <taxon>Euglenozoa</taxon>
        <taxon>Kinetoplastea</taxon>
        <taxon>Metakinetoplastina</taxon>
        <taxon>Eubodonida</taxon>
        <taxon>Bodonidae</taxon>
        <taxon>Bodo</taxon>
    </lineage>
</organism>
<dbReference type="InterPro" id="IPR000642">
    <property type="entry name" value="Peptidase_M41"/>
</dbReference>
<accession>A0A0S4JGG9</accession>
<evidence type="ECO:0000256" key="14">
    <source>
        <dbReference type="RuleBase" id="RU003651"/>
    </source>
</evidence>
<feature type="region of interest" description="Disordered" evidence="16">
    <location>
        <begin position="1"/>
        <end position="23"/>
    </location>
</feature>
<feature type="compositionally biased region" description="Basic and acidic residues" evidence="16">
    <location>
        <begin position="1"/>
        <end position="17"/>
    </location>
</feature>
<dbReference type="EMBL" id="CYKH01001529">
    <property type="protein sequence ID" value="CUG87496.1"/>
    <property type="molecule type" value="Genomic_DNA"/>
</dbReference>
<evidence type="ECO:0000313" key="19">
    <source>
        <dbReference type="EMBL" id="CUG87496.1"/>
    </source>
</evidence>
<dbReference type="GO" id="GO:0005745">
    <property type="term" value="C:m-AAA complex"/>
    <property type="evidence" value="ECO:0007669"/>
    <property type="project" value="TreeGrafter"/>
</dbReference>
<evidence type="ECO:0000256" key="11">
    <source>
        <dbReference type="ARBA" id="ARBA00022989"/>
    </source>
</evidence>
<dbReference type="PROSITE" id="PS00674">
    <property type="entry name" value="AAA"/>
    <property type="match status" value="1"/>
</dbReference>
<dbReference type="Gene3D" id="1.10.8.60">
    <property type="match status" value="1"/>
</dbReference>
<dbReference type="Pfam" id="PF01434">
    <property type="entry name" value="Peptidase_M41"/>
    <property type="match status" value="1"/>
</dbReference>
<feature type="transmembrane region" description="Helical" evidence="17">
    <location>
        <begin position="60"/>
        <end position="78"/>
    </location>
</feature>
<keyword evidence="13 17" id="KW-0472">Membrane</keyword>
<dbReference type="GO" id="GO:0005524">
    <property type="term" value="F:ATP binding"/>
    <property type="evidence" value="ECO:0007669"/>
    <property type="project" value="UniProtKB-KW"/>
</dbReference>
<dbReference type="GO" id="GO:0004222">
    <property type="term" value="F:metalloendopeptidase activity"/>
    <property type="evidence" value="ECO:0007669"/>
    <property type="project" value="InterPro"/>
</dbReference>
<dbReference type="InterPro" id="IPR027417">
    <property type="entry name" value="P-loop_NTPase"/>
</dbReference>
<evidence type="ECO:0000256" key="9">
    <source>
        <dbReference type="ARBA" id="ARBA00022840"/>
    </source>
</evidence>
<dbReference type="Proteomes" id="UP000051952">
    <property type="component" value="Unassembled WGS sequence"/>
</dbReference>
<evidence type="ECO:0000256" key="7">
    <source>
        <dbReference type="ARBA" id="ARBA00022801"/>
    </source>
</evidence>
<comment type="subcellular location">
    <subcellularLocation>
        <location evidence="2">Membrane</location>
        <topology evidence="2">Multi-pass membrane protein</topology>
    </subcellularLocation>
</comment>
<dbReference type="InterPro" id="IPR037219">
    <property type="entry name" value="Peptidase_M41-like"/>
</dbReference>
<feature type="domain" description="AAA+ ATPase" evidence="18">
    <location>
        <begin position="165"/>
        <end position="305"/>
    </location>
</feature>
<evidence type="ECO:0000256" key="4">
    <source>
        <dbReference type="ARBA" id="ARBA00022692"/>
    </source>
</evidence>
<proteinExistence type="inferred from homology"/>
<evidence type="ECO:0000256" key="2">
    <source>
        <dbReference type="ARBA" id="ARBA00004141"/>
    </source>
</evidence>
<keyword evidence="4 17" id="KW-0812">Transmembrane</keyword>
<evidence type="ECO:0000313" key="20">
    <source>
        <dbReference type="Proteomes" id="UP000051952"/>
    </source>
</evidence>
<keyword evidence="8" id="KW-0862">Zinc</keyword>
<dbReference type="VEuPathDB" id="TriTrypDB:BSAL_10415"/>
<evidence type="ECO:0000256" key="6">
    <source>
        <dbReference type="ARBA" id="ARBA00022741"/>
    </source>
</evidence>
<dbReference type="PANTHER" id="PTHR43655:SF36">
    <property type="entry name" value="ZINC METALLOPEPTIDASE, PUTATIVE-RELATED"/>
    <property type="match status" value="1"/>
</dbReference>
<reference evidence="20" key="1">
    <citation type="submission" date="2015-09" db="EMBL/GenBank/DDBJ databases">
        <authorList>
            <consortium name="Pathogen Informatics"/>
        </authorList>
    </citation>
    <scope>NUCLEOTIDE SEQUENCE [LARGE SCALE GENOMIC DNA]</scope>
    <source>
        <strain evidence="20">Lake Konstanz</strain>
    </source>
</reference>
<dbReference type="AlphaFoldDB" id="A0A0S4JGG9"/>
<keyword evidence="11 17" id="KW-1133">Transmembrane helix</keyword>
<dbReference type="OrthoDB" id="1413014at2759"/>
<dbReference type="GO" id="GO:0034982">
    <property type="term" value="P:mitochondrial protein processing"/>
    <property type="evidence" value="ECO:0007669"/>
    <property type="project" value="TreeGrafter"/>
</dbReference>
<evidence type="ECO:0000256" key="13">
    <source>
        <dbReference type="ARBA" id="ARBA00023136"/>
    </source>
</evidence>
<feature type="region of interest" description="Disordered" evidence="16">
    <location>
        <begin position="324"/>
        <end position="370"/>
    </location>
</feature>